<accession>A0A2R6C7E0</accession>
<comment type="caution">
    <text evidence="2">The sequence shown here is derived from an EMBL/GenBank/DDBJ whole genome shotgun (WGS) entry which is preliminary data.</text>
</comment>
<dbReference type="EMBL" id="NEXF01000398">
    <property type="protein sequence ID" value="PSO06791.1"/>
    <property type="molecule type" value="Genomic_DNA"/>
</dbReference>
<reference evidence="2 3" key="1">
    <citation type="submission" date="2017-04" db="EMBL/GenBank/DDBJ databases">
        <title>Novel microbial lineages endemic to geothermal iron-oxide mats fill important gaps in the evolutionary history of Archaea.</title>
        <authorList>
            <person name="Jay Z.J."/>
            <person name="Beam J.P."/>
            <person name="Dlakic M."/>
            <person name="Rusch D.B."/>
            <person name="Kozubal M.A."/>
            <person name="Inskeep W.P."/>
        </authorList>
    </citation>
    <scope>NUCLEOTIDE SEQUENCE [LARGE SCALE GENOMIC DNA]</scope>
    <source>
        <strain evidence="2">BE_D</strain>
    </source>
</reference>
<protein>
    <submittedName>
        <fullName evidence="2">Uncharacterized protein</fullName>
    </submittedName>
</protein>
<feature type="region of interest" description="Disordered" evidence="1">
    <location>
        <begin position="1"/>
        <end position="43"/>
    </location>
</feature>
<evidence type="ECO:0000256" key="1">
    <source>
        <dbReference type="SAM" id="MobiDB-lite"/>
    </source>
</evidence>
<feature type="compositionally biased region" description="Basic and acidic residues" evidence="1">
    <location>
        <begin position="1"/>
        <end position="19"/>
    </location>
</feature>
<proteinExistence type="predicted"/>
<organism evidence="2 3">
    <name type="scientific">Candidatus Marsarchaeota G2 archaeon BE_D</name>
    <dbReference type="NCBI Taxonomy" id="1978158"/>
    <lineage>
        <taxon>Archaea</taxon>
        <taxon>Candidatus Marsarchaeota</taxon>
        <taxon>Candidatus Marsarchaeota group 2</taxon>
    </lineage>
</organism>
<gene>
    <name evidence="2" type="ORF">B9Q04_14225</name>
</gene>
<dbReference type="AlphaFoldDB" id="A0A2R6C7E0"/>
<evidence type="ECO:0000313" key="2">
    <source>
        <dbReference type="EMBL" id="PSO06791.1"/>
    </source>
</evidence>
<name>A0A2R6C7E0_9ARCH</name>
<dbReference type="Proteomes" id="UP000242015">
    <property type="component" value="Unassembled WGS sequence"/>
</dbReference>
<evidence type="ECO:0000313" key="3">
    <source>
        <dbReference type="Proteomes" id="UP000242015"/>
    </source>
</evidence>
<sequence length="269" mass="31114">MNEHDDIFKPNDFTNDKKNQGSVNPKSENADFGDYTPPENTIDKSQGELYEKYSNTREENAANQYTNKKTHDYTNTTLTPELLDLSSLFSARRKDSKVIMIRLNEKIYAYIQKKASEAKVSAVTWLRYRIIADYLAETLKGIDVNQTLDFGLLPKTVIPVNLAISVVNNNVGTNPRFEKELLEPRLKAKLRKVCEEILSGAPKIRKFNPQKFDYDYILPPLEEQKKWYKEKEAQMLNIIKTLGKLKVQLDPELESLFKKTSEKLWEVDA</sequence>